<dbReference type="SMART" id="SM00347">
    <property type="entry name" value="HTH_MARR"/>
    <property type="match status" value="1"/>
</dbReference>
<dbReference type="PANTHER" id="PTHR33164:SF101">
    <property type="entry name" value="TRANSCRIPTIONAL REPRESSOR MPRA"/>
    <property type="match status" value="1"/>
</dbReference>
<dbReference type="OrthoDB" id="8264636at2"/>
<dbReference type="InterPro" id="IPR039422">
    <property type="entry name" value="MarR/SlyA-like"/>
</dbReference>
<comment type="caution">
    <text evidence="3">The sequence shown here is derived from an EMBL/GenBank/DDBJ whole genome shotgun (WGS) entry which is preliminary data.</text>
</comment>
<dbReference type="PANTHER" id="PTHR33164">
    <property type="entry name" value="TRANSCRIPTIONAL REGULATOR, MARR FAMILY"/>
    <property type="match status" value="1"/>
</dbReference>
<evidence type="ECO:0000259" key="2">
    <source>
        <dbReference type="PROSITE" id="PS50995"/>
    </source>
</evidence>
<accession>A0A844THF0</accession>
<reference evidence="3 4" key="1">
    <citation type="submission" date="2019-12" db="EMBL/GenBank/DDBJ databases">
        <title>Draft genome sequences Bradyrhizobium cajani AMBPC1010, Bradyrhizobium pachyrhizi AMBPC1040 and Bradyrhizobium yuanmingense ALSPC3051, three plant growth promoting strains isolated from nodules of Cajanus cajan L. in Dominican Republic.</title>
        <authorList>
            <person name="Flores-Felix J.D."/>
            <person name="Araujo J."/>
            <person name="Diaz-Alcantara C."/>
            <person name="Gonzalez-Andres F."/>
            <person name="Velazquez E."/>
        </authorList>
    </citation>
    <scope>NUCLEOTIDE SEQUENCE [LARGE SCALE GENOMIC DNA]</scope>
    <source>
        <strain evidence="3 4">1010</strain>
    </source>
</reference>
<dbReference type="AlphaFoldDB" id="A0A844THF0"/>
<keyword evidence="4" id="KW-1185">Reference proteome</keyword>
<evidence type="ECO:0000256" key="1">
    <source>
        <dbReference type="SAM" id="MobiDB-lite"/>
    </source>
</evidence>
<protein>
    <submittedName>
        <fullName evidence="3">MarR family transcriptional regulator</fullName>
    </submittedName>
</protein>
<feature type="compositionally biased region" description="Basic and acidic residues" evidence="1">
    <location>
        <begin position="1"/>
        <end position="26"/>
    </location>
</feature>
<dbReference type="Gene3D" id="1.10.10.10">
    <property type="entry name" value="Winged helix-like DNA-binding domain superfamily/Winged helix DNA-binding domain"/>
    <property type="match status" value="1"/>
</dbReference>
<dbReference type="PROSITE" id="PS50995">
    <property type="entry name" value="HTH_MARR_2"/>
    <property type="match status" value="1"/>
</dbReference>
<feature type="domain" description="HTH marR-type" evidence="2">
    <location>
        <begin position="36"/>
        <end position="171"/>
    </location>
</feature>
<evidence type="ECO:0000313" key="3">
    <source>
        <dbReference type="EMBL" id="MVT74451.1"/>
    </source>
</evidence>
<sequence length="184" mass="21113">MDHRSVSGEGRIGSERMSMSRKEGTRSRPTGNLDIIRRFTWEISSINIYLEELRQVWARTLGISGPQWMILMAISDLDKDDGIPVNAVSKLLHVDPSFVTTQSKLLEKNGLLRRRPSPTDARVVRLSLTEKTQKHLASLNEQYKTIKEFVFQEFDEHELTEFTAKLATLKTRLEKACVRVTLDL</sequence>
<dbReference type="GO" id="GO:0006950">
    <property type="term" value="P:response to stress"/>
    <property type="evidence" value="ECO:0007669"/>
    <property type="project" value="TreeGrafter"/>
</dbReference>
<dbReference type="InterPro" id="IPR000835">
    <property type="entry name" value="HTH_MarR-typ"/>
</dbReference>
<organism evidence="3 4">
    <name type="scientific">Bradyrhizobium cajani</name>
    <dbReference type="NCBI Taxonomy" id="1928661"/>
    <lineage>
        <taxon>Bacteria</taxon>
        <taxon>Pseudomonadati</taxon>
        <taxon>Pseudomonadota</taxon>
        <taxon>Alphaproteobacteria</taxon>
        <taxon>Hyphomicrobiales</taxon>
        <taxon>Nitrobacteraceae</taxon>
        <taxon>Bradyrhizobium</taxon>
    </lineage>
</organism>
<evidence type="ECO:0000313" key="4">
    <source>
        <dbReference type="Proteomes" id="UP000449969"/>
    </source>
</evidence>
<dbReference type="Pfam" id="PF01047">
    <property type="entry name" value="MarR"/>
    <property type="match status" value="1"/>
</dbReference>
<dbReference type="InterPro" id="IPR036388">
    <property type="entry name" value="WH-like_DNA-bd_sf"/>
</dbReference>
<feature type="region of interest" description="Disordered" evidence="1">
    <location>
        <begin position="1"/>
        <end position="29"/>
    </location>
</feature>
<name>A0A844THF0_9BRAD</name>
<dbReference type="SUPFAM" id="SSF46785">
    <property type="entry name" value="Winged helix' DNA-binding domain"/>
    <property type="match status" value="1"/>
</dbReference>
<dbReference type="Proteomes" id="UP000449969">
    <property type="component" value="Unassembled WGS sequence"/>
</dbReference>
<proteinExistence type="predicted"/>
<dbReference type="InterPro" id="IPR036390">
    <property type="entry name" value="WH_DNA-bd_sf"/>
</dbReference>
<dbReference type="EMBL" id="WQNE01000011">
    <property type="protein sequence ID" value="MVT74451.1"/>
    <property type="molecule type" value="Genomic_DNA"/>
</dbReference>
<gene>
    <name evidence="3" type="ORF">GPL20_15635</name>
</gene>
<dbReference type="GO" id="GO:0003700">
    <property type="term" value="F:DNA-binding transcription factor activity"/>
    <property type="evidence" value="ECO:0007669"/>
    <property type="project" value="InterPro"/>
</dbReference>